<keyword evidence="4 6" id="KW-1133">Transmembrane helix</keyword>
<evidence type="ECO:0000313" key="9">
    <source>
        <dbReference type="Proteomes" id="UP000766486"/>
    </source>
</evidence>
<feature type="transmembrane region" description="Helical" evidence="6">
    <location>
        <begin position="137"/>
        <end position="157"/>
    </location>
</feature>
<name>A0ABY6V3X9_BIOOC</name>
<feature type="transmembrane region" description="Helical" evidence="6">
    <location>
        <begin position="201"/>
        <end position="220"/>
    </location>
</feature>
<dbReference type="Pfam" id="PF00083">
    <property type="entry name" value="Sugar_tr"/>
    <property type="match status" value="1"/>
</dbReference>
<evidence type="ECO:0000256" key="1">
    <source>
        <dbReference type="ARBA" id="ARBA00004141"/>
    </source>
</evidence>
<feature type="transmembrane region" description="Helical" evidence="6">
    <location>
        <begin position="363"/>
        <end position="381"/>
    </location>
</feature>
<feature type="transmembrane region" description="Helical" evidence="6">
    <location>
        <begin position="78"/>
        <end position="99"/>
    </location>
</feature>
<dbReference type="Proteomes" id="UP000766486">
    <property type="component" value="Unassembled WGS sequence"/>
</dbReference>
<feature type="transmembrane region" description="Helical" evidence="6">
    <location>
        <begin position="461"/>
        <end position="480"/>
    </location>
</feature>
<feature type="transmembrane region" description="Helical" evidence="6">
    <location>
        <begin position="169"/>
        <end position="189"/>
    </location>
</feature>
<dbReference type="Gene3D" id="1.20.1250.20">
    <property type="entry name" value="MFS general substrate transporter like domains"/>
    <property type="match status" value="1"/>
</dbReference>
<feature type="transmembrane region" description="Helical" evidence="6">
    <location>
        <begin position="111"/>
        <end position="131"/>
    </location>
</feature>
<comment type="subcellular location">
    <subcellularLocation>
        <location evidence="1">Membrane</location>
        <topology evidence="1">Multi-pass membrane protein</topology>
    </subcellularLocation>
</comment>
<dbReference type="InterPro" id="IPR020846">
    <property type="entry name" value="MFS_dom"/>
</dbReference>
<evidence type="ECO:0000256" key="2">
    <source>
        <dbReference type="ARBA" id="ARBA00010992"/>
    </source>
</evidence>
<evidence type="ECO:0000256" key="4">
    <source>
        <dbReference type="ARBA" id="ARBA00022989"/>
    </source>
</evidence>
<dbReference type="EMBL" id="CABFNS010000937">
    <property type="protein sequence ID" value="VUC37192.1"/>
    <property type="molecule type" value="Genomic_DNA"/>
</dbReference>
<dbReference type="InterPro" id="IPR005829">
    <property type="entry name" value="Sugar_transporter_CS"/>
</dbReference>
<dbReference type="PROSITE" id="PS50850">
    <property type="entry name" value="MFS"/>
    <property type="match status" value="1"/>
</dbReference>
<proteinExistence type="inferred from homology"/>
<reference evidence="8 9" key="1">
    <citation type="submission" date="2019-06" db="EMBL/GenBank/DDBJ databases">
        <authorList>
            <person name="Broberg M."/>
        </authorList>
    </citation>
    <scope>NUCLEOTIDE SEQUENCE [LARGE SCALE GENOMIC DNA]</scope>
</reference>
<keyword evidence="9" id="KW-1185">Reference proteome</keyword>
<dbReference type="PANTHER" id="PTHR48022">
    <property type="entry name" value="PLASTIDIC GLUCOSE TRANSPORTER 4"/>
    <property type="match status" value="1"/>
</dbReference>
<evidence type="ECO:0000256" key="6">
    <source>
        <dbReference type="SAM" id="Phobius"/>
    </source>
</evidence>
<feature type="domain" description="Major facilitator superfamily (MFS) profile" evidence="7">
    <location>
        <begin position="36"/>
        <end position="486"/>
    </location>
</feature>
<evidence type="ECO:0000256" key="3">
    <source>
        <dbReference type="ARBA" id="ARBA00022692"/>
    </source>
</evidence>
<feature type="transmembrane region" description="Helical" evidence="6">
    <location>
        <begin position="297"/>
        <end position="324"/>
    </location>
</feature>
<comment type="caution">
    <text evidence="8">The sequence shown here is derived from an EMBL/GenBank/DDBJ whole genome shotgun (WGS) entry which is preliminary data.</text>
</comment>
<feature type="transmembrane region" description="Helical" evidence="6">
    <location>
        <begin position="330"/>
        <end position="354"/>
    </location>
</feature>
<feature type="transmembrane region" description="Helical" evidence="6">
    <location>
        <begin position="431"/>
        <end position="449"/>
    </location>
</feature>
<gene>
    <name evidence="8" type="ORF">CLO192961_LOCUS466262</name>
</gene>
<evidence type="ECO:0000256" key="5">
    <source>
        <dbReference type="ARBA" id="ARBA00023136"/>
    </source>
</evidence>
<evidence type="ECO:0000313" key="8">
    <source>
        <dbReference type="EMBL" id="VUC37192.1"/>
    </source>
</evidence>
<dbReference type="SUPFAM" id="SSF103473">
    <property type="entry name" value="MFS general substrate transporter"/>
    <property type="match status" value="1"/>
</dbReference>
<organism evidence="8 9">
    <name type="scientific">Bionectria ochroleuca</name>
    <name type="common">Gliocladium roseum</name>
    <dbReference type="NCBI Taxonomy" id="29856"/>
    <lineage>
        <taxon>Eukaryota</taxon>
        <taxon>Fungi</taxon>
        <taxon>Dikarya</taxon>
        <taxon>Ascomycota</taxon>
        <taxon>Pezizomycotina</taxon>
        <taxon>Sordariomycetes</taxon>
        <taxon>Hypocreomycetidae</taxon>
        <taxon>Hypocreales</taxon>
        <taxon>Bionectriaceae</taxon>
        <taxon>Clonostachys</taxon>
    </lineage>
</organism>
<evidence type="ECO:0000259" key="7">
    <source>
        <dbReference type="PROSITE" id="PS50850"/>
    </source>
</evidence>
<dbReference type="InterPro" id="IPR036259">
    <property type="entry name" value="MFS_trans_sf"/>
</dbReference>
<sequence>MTTFKDVLRRSPLADYGKAVREAPRETIFNRRLLFSAFIYACGGLPVIWDQGASSVMPSLPGFQKQFNIDSGANANEIRTFIAIVYVGYGVGSALTFLINDRVGRIWSFRLYTLVYCIGTLAAIFSPNINALYGARVIQGLGLGAFTVSGPMSIVEIAPAQIRGFLVSWFNLSMGIGLITAVFCTLGSYKHIPVGKLQYQIVMFVPMIYLAVCMVATLFIEESPRWLFLVGRREEAVATLVRIRGLPADDPLVSREIQEIEDDIGRAAEAVGNSSFWAICKETFTKASNLRRVQQSLFTYALAQLSGANLITSYLVPILAIVGIKSDPAYSMFLSGMYGTAKFFFVLIASFFFVDALGRRRSLFVGAAMQMVTHIYLAVYVRCSQLGPVSEAASNAAIAALFIHAFGYGVGLYLLPYIFGGELWPNRIRSFGAALSQSFHWLFIYGMQYSMPSILSSFNQWGAFVFFGAWCAVAILYTYLMIPEVSGLTVEEIEEMFKGPWLNAYRTNRLSAIEGHAEAGHKDIDQTRIGR</sequence>
<keyword evidence="5 6" id="KW-0472">Membrane</keyword>
<feature type="transmembrane region" description="Helical" evidence="6">
    <location>
        <begin position="33"/>
        <end position="49"/>
    </location>
</feature>
<dbReference type="PROSITE" id="PS00216">
    <property type="entry name" value="SUGAR_TRANSPORT_1"/>
    <property type="match status" value="1"/>
</dbReference>
<accession>A0ABY6V3X9</accession>
<keyword evidence="3 6" id="KW-0812">Transmembrane</keyword>
<feature type="transmembrane region" description="Helical" evidence="6">
    <location>
        <begin position="393"/>
        <end position="419"/>
    </location>
</feature>
<comment type="similarity">
    <text evidence="2">Belongs to the major facilitator superfamily. Sugar transporter (TC 2.A.1.1) family.</text>
</comment>
<dbReference type="PANTHER" id="PTHR48022:SF59">
    <property type="entry name" value="MAJOR FACILITATOR SUPERFAMILY (MFS) PROFILE DOMAIN-CONTAINING PROTEIN"/>
    <property type="match status" value="1"/>
</dbReference>
<protein>
    <recommendedName>
        <fullName evidence="7">Major facilitator superfamily (MFS) profile domain-containing protein</fullName>
    </recommendedName>
</protein>
<dbReference type="InterPro" id="IPR050360">
    <property type="entry name" value="MFS_Sugar_Transporters"/>
</dbReference>
<dbReference type="InterPro" id="IPR005828">
    <property type="entry name" value="MFS_sugar_transport-like"/>
</dbReference>